<dbReference type="InterPro" id="IPR011010">
    <property type="entry name" value="DNA_brk_join_enz"/>
</dbReference>
<keyword evidence="5" id="KW-0233">DNA recombination</keyword>
<dbReference type="PROSITE" id="PS51900">
    <property type="entry name" value="CB"/>
    <property type="match status" value="2"/>
</dbReference>
<comment type="function">
    <text evidence="1">Site-specific tyrosine recombinase, which acts by catalyzing the cutting and rejoining of the recombining DNA molecules.</text>
</comment>
<dbReference type="InterPro" id="IPR004107">
    <property type="entry name" value="Integrase_SAM-like_N"/>
</dbReference>
<dbReference type="Gene3D" id="1.10.443.10">
    <property type="entry name" value="Intergrase catalytic core"/>
    <property type="match status" value="3"/>
</dbReference>
<dbReference type="InterPro" id="IPR013762">
    <property type="entry name" value="Integrase-like_cat_sf"/>
</dbReference>
<evidence type="ECO:0000256" key="4">
    <source>
        <dbReference type="ARBA" id="ARBA00023125"/>
    </source>
</evidence>
<gene>
    <name evidence="9" type="ORF">GKZ28_26185</name>
</gene>
<feature type="domain" description="Core-binding (CB)" evidence="8">
    <location>
        <begin position="589"/>
        <end position="682"/>
    </location>
</feature>
<keyword evidence="3" id="KW-0229">DNA integration</keyword>
<evidence type="ECO:0000256" key="5">
    <source>
        <dbReference type="ARBA" id="ARBA00023172"/>
    </source>
</evidence>
<evidence type="ECO:0000256" key="1">
    <source>
        <dbReference type="ARBA" id="ARBA00003283"/>
    </source>
</evidence>
<evidence type="ECO:0000259" key="8">
    <source>
        <dbReference type="PROSITE" id="PS51900"/>
    </source>
</evidence>
<organism evidence="9 10">
    <name type="scientific">Clostridium chromiireducens</name>
    <dbReference type="NCBI Taxonomy" id="225345"/>
    <lineage>
        <taxon>Bacteria</taxon>
        <taxon>Bacillati</taxon>
        <taxon>Bacillota</taxon>
        <taxon>Clostridia</taxon>
        <taxon>Eubacteriales</taxon>
        <taxon>Clostridiaceae</taxon>
        <taxon>Clostridium</taxon>
    </lineage>
</organism>
<dbReference type="PANTHER" id="PTHR30349">
    <property type="entry name" value="PHAGE INTEGRASE-RELATED"/>
    <property type="match status" value="1"/>
</dbReference>
<comment type="similarity">
    <text evidence="2">Belongs to the 'phage' integrase family.</text>
</comment>
<evidence type="ECO:0000256" key="2">
    <source>
        <dbReference type="ARBA" id="ARBA00008857"/>
    </source>
</evidence>
<dbReference type="InterPro" id="IPR002104">
    <property type="entry name" value="Integrase_catalytic"/>
</dbReference>
<dbReference type="InterPro" id="IPR050090">
    <property type="entry name" value="Tyrosine_recombinase_XerCD"/>
</dbReference>
<keyword evidence="4 6" id="KW-0238">DNA-binding</keyword>
<feature type="domain" description="Tyr recombinase" evidence="7">
    <location>
        <begin position="706"/>
        <end position="893"/>
    </location>
</feature>
<dbReference type="EMBL" id="WSRQ01000096">
    <property type="protein sequence ID" value="MVX67143.1"/>
    <property type="molecule type" value="Genomic_DNA"/>
</dbReference>
<evidence type="ECO:0000313" key="9">
    <source>
        <dbReference type="EMBL" id="MVX67143.1"/>
    </source>
</evidence>
<name>A0A964RT18_9CLOT</name>
<sequence length="920" mass="106689">MLMNDEIENNNLSNFKEYLIKNGYSEHVIPMYIRKVKEFLVYNNGFSIIGMDYEKIKKTISEYMANISLSSQKDMIQAALHTYYYFISVNQFTRRLYSKDFIIDMFIESEIERFRKYLSNVARLSSNTIICQCNSVKTFLYCSFPERDFSPGKVIADHVRIYFTHTLSHVSATSKKTIIVRIRSYLRFLEFTDGFQSEEILKLPMTSPVWKRAGIPKYLTDTEIDHLFSTYNRTNSTGIRNYAIARCLKDLGLRCSEVARLSLDDFDWRQGTIAIKKTKSHSKRILPLHEITGKSIEAYLVNSRPITSERILFVRFKNKQGYPMGTSQVRNTVRIAATKAGLDNFTGTHMLRHTAAKEMINSGVDLKTIADVLGHESIETICVLIKTSAGLYSPDGLRARTIPTAIGLLWSTGMRPSEACNLMDDDVDLNNGLITIRETKFSKSRILPLHETTVSELRYYIDDRNRLRKDFLDQHFLIITGSRRLELRNFEYALKVTRDKVLTNTKEWNRRPPRLYDIRHSFACNTLLSWLKNGVNVNNKILYLSTYLGHVKLADTYWYLTGTPELMQFATENFEKFFYENGAVAMKNNDFPNLLQRFFMERLMKQQKVSPCTIQSYKDTFRILLKYMHAEYGTRADSVTMEEINANSIIEFLNYLEDSRKNKCKTVNNRLAAIKSFMEYVSYECPEYLGIVRKVKAIPFRNADKKDICYLCRDEIDFLLNACEITTPNGKRDYLMILLLYNSGMRVSEMISIQGKDVTISGNGQCHLRIMGKGRKERTVPLWRTTTKYLIEYMHENLIQSCDYLLSGRNVEHLTRSGVRYRIDCVVKKASINCHELENKSVTPHVFRHSTAMSLLQAGIDISTIAIWLGHESVETTHKYMVADINLKENALKKLHEPESIHLESRYHATDDIIQFLNSL</sequence>
<dbReference type="GO" id="GO:0003677">
    <property type="term" value="F:DNA binding"/>
    <property type="evidence" value="ECO:0007669"/>
    <property type="project" value="UniProtKB-UniRule"/>
</dbReference>
<dbReference type="InterPro" id="IPR044068">
    <property type="entry name" value="CB"/>
</dbReference>
<evidence type="ECO:0000259" key="7">
    <source>
        <dbReference type="PROSITE" id="PS51898"/>
    </source>
</evidence>
<proteinExistence type="inferred from homology"/>
<dbReference type="PROSITE" id="PS51898">
    <property type="entry name" value="TYR_RECOMBINASE"/>
    <property type="match status" value="3"/>
</dbReference>
<accession>A0A964RT18</accession>
<dbReference type="Pfam" id="PF02899">
    <property type="entry name" value="Phage_int_SAM_1"/>
    <property type="match status" value="1"/>
</dbReference>
<protein>
    <submittedName>
        <fullName evidence="9">Tyrosine-type recombinase/integrase</fullName>
    </submittedName>
</protein>
<reference evidence="9" key="1">
    <citation type="submission" date="2019-12" db="EMBL/GenBank/DDBJ databases">
        <title>Microbes associate with the intestines of laboratory mice.</title>
        <authorList>
            <person name="Navarre W."/>
            <person name="Wong E."/>
        </authorList>
    </citation>
    <scope>NUCLEOTIDE SEQUENCE</scope>
    <source>
        <strain evidence="9">NM79_F5</strain>
    </source>
</reference>
<comment type="caution">
    <text evidence="9">The sequence shown here is derived from an EMBL/GenBank/DDBJ whole genome shotgun (WGS) entry which is preliminary data.</text>
</comment>
<evidence type="ECO:0000256" key="6">
    <source>
        <dbReference type="PROSITE-ProRule" id="PRU01248"/>
    </source>
</evidence>
<evidence type="ECO:0000256" key="3">
    <source>
        <dbReference type="ARBA" id="ARBA00022908"/>
    </source>
</evidence>
<feature type="domain" description="Tyr recombinase" evidence="7">
    <location>
        <begin position="214"/>
        <end position="406"/>
    </location>
</feature>
<dbReference type="Proteomes" id="UP000656077">
    <property type="component" value="Unassembled WGS sequence"/>
</dbReference>
<dbReference type="GO" id="GO:0006310">
    <property type="term" value="P:DNA recombination"/>
    <property type="evidence" value="ECO:0007669"/>
    <property type="project" value="UniProtKB-KW"/>
</dbReference>
<dbReference type="Gene3D" id="1.10.150.130">
    <property type="match status" value="3"/>
</dbReference>
<dbReference type="InterPro" id="IPR010998">
    <property type="entry name" value="Integrase_recombinase_N"/>
</dbReference>
<feature type="domain" description="Tyr recombinase" evidence="7">
    <location>
        <begin position="404"/>
        <end position="572"/>
    </location>
</feature>
<feature type="domain" description="Core-binding (CB)" evidence="8">
    <location>
        <begin position="105"/>
        <end position="190"/>
    </location>
</feature>
<dbReference type="GO" id="GO:0015074">
    <property type="term" value="P:DNA integration"/>
    <property type="evidence" value="ECO:0007669"/>
    <property type="project" value="UniProtKB-KW"/>
</dbReference>
<dbReference type="Pfam" id="PF00589">
    <property type="entry name" value="Phage_integrase"/>
    <property type="match status" value="3"/>
</dbReference>
<dbReference type="AlphaFoldDB" id="A0A964RT18"/>
<evidence type="ECO:0000313" key="10">
    <source>
        <dbReference type="Proteomes" id="UP000656077"/>
    </source>
</evidence>
<dbReference type="SUPFAM" id="SSF56349">
    <property type="entry name" value="DNA breaking-rejoining enzymes"/>
    <property type="match status" value="3"/>
</dbReference>
<dbReference type="PANTHER" id="PTHR30349:SF81">
    <property type="entry name" value="TYROSINE RECOMBINASE XERC"/>
    <property type="match status" value="1"/>
</dbReference>